<evidence type="ECO:0000313" key="8">
    <source>
        <dbReference type="EMBL" id="OXB14274.1"/>
    </source>
</evidence>
<proteinExistence type="predicted"/>
<dbReference type="PANTHER" id="PTHR42865:SF1">
    <property type="entry name" value="AEROBIC C4-DICARBOXYLATE TRANSPORT PROTEIN"/>
    <property type="match status" value="1"/>
</dbReference>
<feature type="transmembrane region" description="Helical" evidence="6">
    <location>
        <begin position="139"/>
        <end position="164"/>
    </location>
</feature>
<protein>
    <submittedName>
        <fullName evidence="7">Glutamate/aspartate:proton symporter GltP</fullName>
    </submittedName>
</protein>
<dbReference type="Proteomes" id="UP000180252">
    <property type="component" value="Unassembled WGS sequence"/>
</dbReference>
<dbReference type="EMBL" id="MUHG01000039">
    <property type="protein sequence ID" value="OXB14274.1"/>
    <property type="molecule type" value="Genomic_DNA"/>
</dbReference>
<feature type="transmembrane region" description="Helical" evidence="6">
    <location>
        <begin position="185"/>
        <end position="204"/>
    </location>
</feature>
<keyword evidence="2" id="KW-0813">Transport</keyword>
<evidence type="ECO:0000256" key="3">
    <source>
        <dbReference type="ARBA" id="ARBA00022692"/>
    </source>
</evidence>
<reference evidence="8 10" key="3">
    <citation type="submission" date="2016-11" db="EMBL/GenBank/DDBJ databases">
        <title>Whole genomes of Flavobacteriaceae.</title>
        <authorList>
            <person name="Stine C."/>
            <person name="Li C."/>
            <person name="Tadesse D."/>
        </authorList>
    </citation>
    <scope>NUCLEOTIDE SEQUENCE [LARGE SCALE GENOMIC DNA]</scope>
    <source>
        <strain evidence="8 10">ATCC BAA-2541</strain>
    </source>
</reference>
<reference evidence="9" key="2">
    <citation type="submission" date="2016-09" db="EMBL/GenBank/DDBJ databases">
        <authorList>
            <person name="Chen S."/>
            <person name="Walker E."/>
        </authorList>
    </citation>
    <scope>NUCLEOTIDE SEQUENCE [LARGE SCALE GENOMIC DNA]</scope>
    <source>
        <strain evidence="9">MSU</strain>
    </source>
</reference>
<evidence type="ECO:0000313" key="10">
    <source>
        <dbReference type="Proteomes" id="UP000198319"/>
    </source>
</evidence>
<keyword evidence="3 6" id="KW-0812">Transmembrane</keyword>
<feature type="transmembrane region" description="Helical" evidence="6">
    <location>
        <begin position="326"/>
        <end position="343"/>
    </location>
</feature>
<dbReference type="RefSeq" id="WP_017496309.1">
    <property type="nucleotide sequence ID" value="NZ_JASTTY010000021.1"/>
</dbReference>
<keyword evidence="5 6" id="KW-0472">Membrane</keyword>
<dbReference type="EMBL" id="MIKE01000002">
    <property type="protein sequence ID" value="OHT47261.1"/>
    <property type="molecule type" value="Genomic_DNA"/>
</dbReference>
<organism evidence="7 9">
    <name type="scientific">Flavobacterium tructae</name>
    <dbReference type="NCBI Taxonomy" id="1114873"/>
    <lineage>
        <taxon>Bacteria</taxon>
        <taxon>Pseudomonadati</taxon>
        <taxon>Bacteroidota</taxon>
        <taxon>Flavobacteriia</taxon>
        <taxon>Flavobacteriales</taxon>
        <taxon>Flavobacteriaceae</taxon>
        <taxon>Flavobacterium</taxon>
    </lineage>
</organism>
<reference evidence="7" key="1">
    <citation type="submission" date="2016-09" db="EMBL/GenBank/DDBJ databases">
        <authorList>
            <person name="Capua I."/>
            <person name="De Benedictis P."/>
            <person name="Joannis T."/>
            <person name="Lombin L.H."/>
            <person name="Cattoli G."/>
        </authorList>
    </citation>
    <scope>NUCLEOTIDE SEQUENCE [LARGE SCALE GENOMIC DNA]</scope>
    <source>
        <strain evidence="7">MSU</strain>
    </source>
</reference>
<evidence type="ECO:0000256" key="2">
    <source>
        <dbReference type="ARBA" id="ARBA00022448"/>
    </source>
</evidence>
<dbReference type="SUPFAM" id="SSF118215">
    <property type="entry name" value="Proton glutamate symport protein"/>
    <property type="match status" value="1"/>
</dbReference>
<evidence type="ECO:0000313" key="7">
    <source>
        <dbReference type="EMBL" id="OHT47261.1"/>
    </source>
</evidence>
<dbReference type="GO" id="GO:0015366">
    <property type="term" value="F:malate:proton symporter activity"/>
    <property type="evidence" value="ECO:0007669"/>
    <property type="project" value="TreeGrafter"/>
</dbReference>
<dbReference type="PANTHER" id="PTHR42865">
    <property type="entry name" value="PROTON/GLUTAMATE-ASPARTATE SYMPORTER"/>
    <property type="match status" value="1"/>
</dbReference>
<evidence type="ECO:0000256" key="1">
    <source>
        <dbReference type="ARBA" id="ARBA00004141"/>
    </source>
</evidence>
<dbReference type="Gene3D" id="1.10.3860.10">
    <property type="entry name" value="Sodium:dicarboxylate symporter"/>
    <property type="match status" value="1"/>
</dbReference>
<feature type="transmembrane region" description="Helical" evidence="6">
    <location>
        <begin position="21"/>
        <end position="40"/>
    </location>
</feature>
<evidence type="ECO:0000256" key="5">
    <source>
        <dbReference type="ARBA" id="ARBA00023136"/>
    </source>
</evidence>
<comment type="caution">
    <text evidence="7">The sequence shown here is derived from an EMBL/GenBank/DDBJ whole genome shotgun (WGS) entry which is preliminary data.</text>
</comment>
<dbReference type="Pfam" id="PF00375">
    <property type="entry name" value="SDF"/>
    <property type="match status" value="1"/>
</dbReference>
<dbReference type="GO" id="GO:0005886">
    <property type="term" value="C:plasma membrane"/>
    <property type="evidence" value="ECO:0007669"/>
    <property type="project" value="TreeGrafter"/>
</dbReference>
<evidence type="ECO:0000256" key="4">
    <source>
        <dbReference type="ARBA" id="ARBA00022989"/>
    </source>
</evidence>
<keyword evidence="10" id="KW-1185">Reference proteome</keyword>
<dbReference type="AlphaFoldDB" id="A0A1S1JCF2"/>
<feature type="transmembrane region" description="Helical" evidence="6">
    <location>
        <begin position="91"/>
        <end position="111"/>
    </location>
</feature>
<sequence length="414" mass="45441">MNTTPQYPESSRIPQKYLKNLAAYVTIALLLGIAVGHYYPEKGIQLDFLGSGFLYLIEPLIQPIIFLTIIIGVSSIGNLKKVGRVGLKAFVYFEIITTIAMIMGIMAALFIEPGKIEKRLIDVTLPKHFTATESLDSGWFNFIVLNRPLVLLLLAVVTGVLLSLSPGRAKYVGILQKIMTFLYSVLLYLFLLIPVAAFGGMAYAVSRFGIHSLLPLGKLLATTYITMASFVFIVLGLLLRYYNISLWKFLNYIKEELLIVFSTSSSRTVFPLIVAKLEQAGCGKAVVGLSIPLGYSFNLAGASIFLPICTLFVAQLFNIPLTFRDIITIGLVIMVTSKVASGIPGSGFVALTITFTTLNKFPLEGLALLFSIDKFMNEARTITNFIGNGAAVILLSKYENDFEPNPEIDLSITK</sequence>
<feature type="transmembrane region" description="Helical" evidence="6">
    <location>
        <begin position="295"/>
        <end position="314"/>
    </location>
</feature>
<gene>
    <name evidence="8" type="ORF">B0A71_21790</name>
    <name evidence="7" type="ORF">BHE19_20510</name>
</gene>
<comment type="subcellular location">
    <subcellularLocation>
        <location evidence="1">Membrane</location>
        <topology evidence="1">Multi-pass membrane protein</topology>
    </subcellularLocation>
</comment>
<dbReference type="STRING" id="1278819.BHE19_20510"/>
<dbReference type="GO" id="GO:0015138">
    <property type="term" value="F:fumarate transmembrane transporter activity"/>
    <property type="evidence" value="ECO:0007669"/>
    <property type="project" value="TreeGrafter"/>
</dbReference>
<name>A0A1S1JCF2_9FLAO</name>
<dbReference type="InterPro" id="IPR036458">
    <property type="entry name" value="Na:dicarbo_symporter_sf"/>
</dbReference>
<evidence type="ECO:0000256" key="6">
    <source>
        <dbReference type="SAM" id="Phobius"/>
    </source>
</evidence>
<dbReference type="GO" id="GO:0070778">
    <property type="term" value="P:L-aspartate transmembrane transport"/>
    <property type="evidence" value="ECO:0007669"/>
    <property type="project" value="TreeGrafter"/>
</dbReference>
<evidence type="ECO:0000313" key="9">
    <source>
        <dbReference type="Proteomes" id="UP000180252"/>
    </source>
</evidence>
<dbReference type="OrthoDB" id="9768885at2"/>
<dbReference type="PRINTS" id="PR00173">
    <property type="entry name" value="EDTRNSPORT"/>
</dbReference>
<dbReference type="InterPro" id="IPR001991">
    <property type="entry name" value="Na-dicarboxylate_symporter"/>
</dbReference>
<dbReference type="GO" id="GO:0015141">
    <property type="term" value="F:succinate transmembrane transporter activity"/>
    <property type="evidence" value="ECO:0007669"/>
    <property type="project" value="TreeGrafter"/>
</dbReference>
<keyword evidence="4 6" id="KW-1133">Transmembrane helix</keyword>
<feature type="transmembrane region" description="Helical" evidence="6">
    <location>
        <begin position="60"/>
        <end position="79"/>
    </location>
</feature>
<accession>A0A1S1JCF2</accession>
<dbReference type="Proteomes" id="UP000198319">
    <property type="component" value="Unassembled WGS sequence"/>
</dbReference>
<feature type="transmembrane region" description="Helical" evidence="6">
    <location>
        <begin position="224"/>
        <end position="244"/>
    </location>
</feature>